<dbReference type="GO" id="GO:0061617">
    <property type="term" value="C:MICOS complex"/>
    <property type="evidence" value="ECO:0007669"/>
    <property type="project" value="UniProtKB-UniRule"/>
</dbReference>
<sequence length="212" mass="23648">MAGKRSFYSDDEGQTTPGLNQPIPKELEAAESPSFKTTQFVEGKLIQTNSYVTKYSKQARQYLVNKLDIFDSELANLKSASKNEWECLKSKYNELVVEPVLPNSLFALTAALSGSILVNRRGLFTRFVTPLGFGIAGFAYFMPLSFKNVSGYCNDVTEKYAPQVVQVKEETKSVVDTAVQKINTLEKCAETGLVETVKTVRETLIDVFDEKK</sequence>
<dbReference type="PANTHER" id="PTHR28268:SF1">
    <property type="entry name" value="MICOS SUBUNIT MIC26"/>
    <property type="match status" value="1"/>
</dbReference>
<feature type="region of interest" description="Disordered" evidence="2">
    <location>
        <begin position="1"/>
        <end position="24"/>
    </location>
</feature>
<dbReference type="Proteomes" id="UP000094801">
    <property type="component" value="Unassembled WGS sequence"/>
</dbReference>
<dbReference type="OrthoDB" id="2399148at2759"/>
<comment type="subcellular location">
    <subcellularLocation>
        <location evidence="1">Mitochondrion inner membrane</location>
    </subcellularLocation>
</comment>
<dbReference type="AlphaFoldDB" id="A0A1E4SZW6"/>
<reference evidence="4" key="1">
    <citation type="submission" date="2016-04" db="EMBL/GenBank/DDBJ databases">
        <title>Comparative genomics of biotechnologically important yeasts.</title>
        <authorList>
            <consortium name="DOE Joint Genome Institute"/>
            <person name="Riley R."/>
            <person name="Haridas S."/>
            <person name="Wolfe K.H."/>
            <person name="Lopes M.R."/>
            <person name="Hittinger C.T."/>
            <person name="Goker M."/>
            <person name="Salamov A."/>
            <person name="Wisecaver J."/>
            <person name="Long T.M."/>
            <person name="Aerts A.L."/>
            <person name="Barry K."/>
            <person name="Choi C."/>
            <person name="Clum A."/>
            <person name="Coughlan A.Y."/>
            <person name="Deshpande S."/>
            <person name="Douglass A.P."/>
            <person name="Hanson S.J."/>
            <person name="Klenk H.-P."/>
            <person name="Labutti K."/>
            <person name="Lapidus A."/>
            <person name="Lindquist E."/>
            <person name="Lipzen A."/>
            <person name="Meier-Kolthoff J.P."/>
            <person name="Ohm R.A."/>
            <person name="Otillar R.P."/>
            <person name="Pangilinan J."/>
            <person name="Peng Y."/>
            <person name="Rokas A."/>
            <person name="Rosa C.A."/>
            <person name="Scheuner C."/>
            <person name="Sibirny A.A."/>
            <person name="Slot J.C."/>
            <person name="Stielow J.B."/>
            <person name="Sun H."/>
            <person name="Kurtzman C.P."/>
            <person name="Blackwell M."/>
            <person name="Grigoriev I.V."/>
            <person name="Jeffries T.W."/>
        </authorList>
    </citation>
    <scope>NUCLEOTIDE SEQUENCE [LARGE SCALE GENOMIC DNA]</scope>
    <source>
        <strain evidence="4">NRRL YB-2248</strain>
    </source>
</reference>
<keyword evidence="1" id="KW-0812">Transmembrane</keyword>
<dbReference type="PANTHER" id="PTHR28268">
    <property type="entry name" value="MICOS SUBUNIT MIC26"/>
    <property type="match status" value="1"/>
</dbReference>
<evidence type="ECO:0000256" key="2">
    <source>
        <dbReference type="SAM" id="MobiDB-lite"/>
    </source>
</evidence>
<dbReference type="InterPro" id="IPR019166">
    <property type="entry name" value="MIC26/MIC27"/>
</dbReference>
<dbReference type="GO" id="GO:0042407">
    <property type="term" value="P:cristae formation"/>
    <property type="evidence" value="ECO:0007669"/>
    <property type="project" value="InterPro"/>
</dbReference>
<dbReference type="STRING" id="983967.A0A1E4SZW6"/>
<keyword evidence="1" id="KW-0472">Membrane</keyword>
<dbReference type="EMBL" id="KV453854">
    <property type="protein sequence ID" value="ODV85065.1"/>
    <property type="molecule type" value="Genomic_DNA"/>
</dbReference>
<keyword evidence="1" id="KW-1133">Transmembrane helix</keyword>
<protein>
    <recommendedName>
        <fullName evidence="1">MICOS complex subunit</fullName>
    </recommendedName>
</protein>
<evidence type="ECO:0000313" key="4">
    <source>
        <dbReference type="Proteomes" id="UP000094801"/>
    </source>
</evidence>
<accession>A0A1E4SZW6</accession>
<dbReference type="GO" id="GO:0044284">
    <property type="term" value="C:mitochondrial crista junction"/>
    <property type="evidence" value="ECO:0007669"/>
    <property type="project" value="TreeGrafter"/>
</dbReference>
<keyword evidence="4" id="KW-1185">Reference proteome</keyword>
<keyword evidence="1" id="KW-0496">Mitochondrion</keyword>
<evidence type="ECO:0000256" key="1">
    <source>
        <dbReference type="RuleBase" id="RU363021"/>
    </source>
</evidence>
<organism evidence="3 4">
    <name type="scientific">[Candida] arabinofermentans NRRL YB-2248</name>
    <dbReference type="NCBI Taxonomy" id="983967"/>
    <lineage>
        <taxon>Eukaryota</taxon>
        <taxon>Fungi</taxon>
        <taxon>Dikarya</taxon>
        <taxon>Ascomycota</taxon>
        <taxon>Saccharomycotina</taxon>
        <taxon>Pichiomycetes</taxon>
        <taxon>Pichiales</taxon>
        <taxon>Pichiaceae</taxon>
        <taxon>Ogataea</taxon>
        <taxon>Ogataea/Candida clade</taxon>
    </lineage>
</organism>
<keyword evidence="1" id="KW-0999">Mitochondrion inner membrane</keyword>
<comment type="function">
    <text evidence="1">Component of the MICOS complex, a large protein complex of the mitochondrial inner membrane that plays crucial roles in the maintenance of crista junctions, inner membrane architecture, and formation of contact sites to the outer membrane.</text>
</comment>
<dbReference type="InterPro" id="IPR033181">
    <property type="entry name" value="Mic26_fungi"/>
</dbReference>
<proteinExistence type="predicted"/>
<gene>
    <name evidence="3" type="ORF">CANARDRAFT_23615</name>
</gene>
<evidence type="ECO:0000313" key="3">
    <source>
        <dbReference type="EMBL" id="ODV85065.1"/>
    </source>
</evidence>
<comment type="subunit">
    <text evidence="1">Component of the mitochondrial contact site and cristae organizing system (MICOS) complex.</text>
</comment>
<feature type="transmembrane region" description="Helical" evidence="1">
    <location>
        <begin position="123"/>
        <end position="142"/>
    </location>
</feature>
<dbReference type="Pfam" id="PF09769">
    <property type="entry name" value="ApoO"/>
    <property type="match status" value="1"/>
</dbReference>
<name>A0A1E4SZW6_9ASCO</name>